<dbReference type="GO" id="GO:0006355">
    <property type="term" value="P:regulation of DNA-templated transcription"/>
    <property type="evidence" value="ECO:0007669"/>
    <property type="project" value="InterPro"/>
</dbReference>
<dbReference type="RefSeq" id="WP_111228796.1">
    <property type="nucleotide sequence ID" value="NZ_NBIU01000001.1"/>
</dbReference>
<keyword evidence="5" id="KW-0804">Transcription</keyword>
<evidence type="ECO:0000313" key="10">
    <source>
        <dbReference type="EMBL" id="PZT49046.1"/>
    </source>
</evidence>
<dbReference type="InterPro" id="IPR036388">
    <property type="entry name" value="WH-like_DNA-bd_sf"/>
</dbReference>
<dbReference type="InterPro" id="IPR001789">
    <property type="entry name" value="Sig_transdc_resp-reg_receiver"/>
</dbReference>
<dbReference type="Pfam" id="PF00072">
    <property type="entry name" value="Response_reg"/>
    <property type="match status" value="1"/>
</dbReference>
<keyword evidence="4 7" id="KW-0238">DNA-binding</keyword>
<dbReference type="Gene3D" id="3.40.50.2300">
    <property type="match status" value="1"/>
</dbReference>
<evidence type="ECO:0000256" key="5">
    <source>
        <dbReference type="ARBA" id="ARBA00023163"/>
    </source>
</evidence>
<dbReference type="PROSITE" id="PS50110">
    <property type="entry name" value="RESPONSE_REGULATORY"/>
    <property type="match status" value="1"/>
</dbReference>
<evidence type="ECO:0000256" key="7">
    <source>
        <dbReference type="PROSITE-ProRule" id="PRU01091"/>
    </source>
</evidence>
<evidence type="ECO:0000259" key="9">
    <source>
        <dbReference type="PROSITE" id="PS51755"/>
    </source>
</evidence>
<accession>A0A2W6NNL7</accession>
<evidence type="ECO:0000259" key="8">
    <source>
        <dbReference type="PROSITE" id="PS50110"/>
    </source>
</evidence>
<evidence type="ECO:0000256" key="2">
    <source>
        <dbReference type="ARBA" id="ARBA00023012"/>
    </source>
</evidence>
<dbReference type="InterPro" id="IPR001867">
    <property type="entry name" value="OmpR/PhoB-type_DNA-bd"/>
</dbReference>
<dbReference type="SUPFAM" id="SSF52172">
    <property type="entry name" value="CheY-like"/>
    <property type="match status" value="1"/>
</dbReference>
<dbReference type="PANTHER" id="PTHR48111:SF1">
    <property type="entry name" value="TWO-COMPONENT RESPONSE REGULATOR ORR33"/>
    <property type="match status" value="1"/>
</dbReference>
<evidence type="ECO:0000256" key="6">
    <source>
        <dbReference type="PROSITE-ProRule" id="PRU00169"/>
    </source>
</evidence>
<dbReference type="GO" id="GO:0000976">
    <property type="term" value="F:transcription cis-regulatory region binding"/>
    <property type="evidence" value="ECO:0007669"/>
    <property type="project" value="TreeGrafter"/>
</dbReference>
<dbReference type="SUPFAM" id="SSF46894">
    <property type="entry name" value="C-terminal effector domain of the bipartite response regulators"/>
    <property type="match status" value="1"/>
</dbReference>
<dbReference type="GO" id="GO:0032993">
    <property type="term" value="C:protein-DNA complex"/>
    <property type="evidence" value="ECO:0007669"/>
    <property type="project" value="TreeGrafter"/>
</dbReference>
<dbReference type="CDD" id="cd00383">
    <property type="entry name" value="trans_reg_C"/>
    <property type="match status" value="1"/>
</dbReference>
<evidence type="ECO:0000256" key="4">
    <source>
        <dbReference type="ARBA" id="ARBA00023125"/>
    </source>
</evidence>
<proteinExistence type="predicted"/>
<protein>
    <submittedName>
        <fullName evidence="10">Transcriptional regulator</fullName>
    </submittedName>
</protein>
<keyword evidence="11" id="KW-1185">Reference proteome</keyword>
<dbReference type="PANTHER" id="PTHR48111">
    <property type="entry name" value="REGULATOR OF RPOS"/>
    <property type="match status" value="1"/>
</dbReference>
<dbReference type="OrthoDB" id="9122097at2"/>
<dbReference type="InterPro" id="IPR016032">
    <property type="entry name" value="Sig_transdc_resp-reg_C-effctor"/>
</dbReference>
<feature type="domain" description="OmpR/PhoB-type" evidence="9">
    <location>
        <begin position="134"/>
        <end position="228"/>
    </location>
</feature>
<dbReference type="GO" id="GO:0000156">
    <property type="term" value="F:phosphorelay response regulator activity"/>
    <property type="evidence" value="ECO:0007669"/>
    <property type="project" value="TreeGrafter"/>
</dbReference>
<feature type="DNA-binding region" description="OmpR/PhoB-type" evidence="7">
    <location>
        <begin position="134"/>
        <end position="228"/>
    </location>
</feature>
<keyword evidence="1 6" id="KW-0597">Phosphoprotein</keyword>
<evidence type="ECO:0000256" key="3">
    <source>
        <dbReference type="ARBA" id="ARBA00023015"/>
    </source>
</evidence>
<keyword evidence="2" id="KW-0902">Two-component regulatory system</keyword>
<comment type="caution">
    <text evidence="10">The sequence shown here is derived from an EMBL/GenBank/DDBJ whole genome shotgun (WGS) entry which is preliminary data.</text>
</comment>
<dbReference type="GO" id="GO:0005829">
    <property type="term" value="C:cytosol"/>
    <property type="evidence" value="ECO:0007669"/>
    <property type="project" value="TreeGrafter"/>
</dbReference>
<sequence length="234" mass="27076">MLQELLEPLGNLTVLIVEDDPLALELLETPLARRCHKVYTCKKGDQGLKIFKKNPIDVVISDISLEGKMDGIEMVQAIRKISPNVPVIFMTAYSDEDKLTKIVELNSAAFIKKPIDLEELFVVLLNINRQLHKDTTTNLGKGIFYRRKDKVILKGYAIFELTDREISILELLLKREGEAIPYEDFQAHVWKEGKMTMDSLRMHINSLRRKTYYDMIKNHSRIGYKLHIAPEHKK</sequence>
<dbReference type="InterPro" id="IPR011006">
    <property type="entry name" value="CheY-like_superfamily"/>
</dbReference>
<evidence type="ECO:0000256" key="1">
    <source>
        <dbReference type="ARBA" id="ARBA00022553"/>
    </source>
</evidence>
<dbReference type="Gene3D" id="1.10.10.10">
    <property type="entry name" value="Winged helix-like DNA-binding domain superfamily/Winged helix DNA-binding domain"/>
    <property type="match status" value="1"/>
</dbReference>
<dbReference type="EMBL" id="NBIU01000001">
    <property type="protein sequence ID" value="PZT49046.1"/>
    <property type="molecule type" value="Genomic_DNA"/>
</dbReference>
<keyword evidence="3" id="KW-0805">Transcription regulation</keyword>
<feature type="modified residue" description="4-aspartylphosphate" evidence="6">
    <location>
        <position position="62"/>
    </location>
</feature>
<reference evidence="10 11" key="1">
    <citation type="submission" date="2017-03" db="EMBL/GenBank/DDBJ databases">
        <title>Genomic and clinical evidence uncovers the enterohepatic species Helicobacter valdiviensis as a potential human intestinal pathogen.</title>
        <authorList>
            <person name="Fresia P."/>
            <person name="Jara R."/>
            <person name="Sierra R."/>
            <person name="Ferres I."/>
            <person name="Greif G."/>
            <person name="Iraola G."/>
            <person name="Collado L."/>
        </authorList>
    </citation>
    <scope>NUCLEOTIDE SEQUENCE [LARGE SCALE GENOMIC DNA]</scope>
    <source>
        <strain evidence="10 11">WBE14</strain>
    </source>
</reference>
<dbReference type="InterPro" id="IPR039420">
    <property type="entry name" value="WalR-like"/>
</dbReference>
<dbReference type="PROSITE" id="PS51755">
    <property type="entry name" value="OMPR_PHOB"/>
    <property type="match status" value="1"/>
</dbReference>
<dbReference type="AlphaFoldDB" id="A0A2W6NNL7"/>
<dbReference type="SMART" id="SM00448">
    <property type="entry name" value="REC"/>
    <property type="match status" value="1"/>
</dbReference>
<organism evidence="10 11">
    <name type="scientific">Helicobacter valdiviensis</name>
    <dbReference type="NCBI Taxonomy" id="1458358"/>
    <lineage>
        <taxon>Bacteria</taxon>
        <taxon>Pseudomonadati</taxon>
        <taxon>Campylobacterota</taxon>
        <taxon>Epsilonproteobacteria</taxon>
        <taxon>Campylobacterales</taxon>
        <taxon>Helicobacteraceae</taxon>
        <taxon>Helicobacter</taxon>
    </lineage>
</organism>
<evidence type="ECO:0000313" key="11">
    <source>
        <dbReference type="Proteomes" id="UP000249746"/>
    </source>
</evidence>
<name>A0A2W6NNL7_9HELI</name>
<feature type="domain" description="Response regulatory" evidence="8">
    <location>
        <begin position="13"/>
        <end position="128"/>
    </location>
</feature>
<dbReference type="Proteomes" id="UP000249746">
    <property type="component" value="Unassembled WGS sequence"/>
</dbReference>
<dbReference type="SMART" id="SM00862">
    <property type="entry name" value="Trans_reg_C"/>
    <property type="match status" value="1"/>
</dbReference>
<gene>
    <name evidence="10" type="ORF">B6S12_00165</name>
</gene>
<dbReference type="Pfam" id="PF00486">
    <property type="entry name" value="Trans_reg_C"/>
    <property type="match status" value="1"/>
</dbReference>